<proteinExistence type="predicted"/>
<feature type="compositionally biased region" description="Basic and acidic residues" evidence="1">
    <location>
        <begin position="63"/>
        <end position="74"/>
    </location>
</feature>
<gene>
    <name evidence="2" type="ORF">NE237_013897</name>
</gene>
<name>A0A9Q0H4S2_9MAGN</name>
<sequence length="194" mass="21502">MERKKDNPLTQSLGICQRLYNFIINSIAPQISLKHILMMDPPKEYAGLVEIPITDSSKHRKVDKNQARGTKEDTDLYPSAQDVGIGQVGLSSSPKQIEPEKDQTVVVPPSATDSKAKSTKKIVSFRDAVEVISKEKEKKISKEKLTKGKDSRPVLKPILRVASNINEKSDAYIKSRKESIRRSSSGTDPKAISS</sequence>
<organism evidence="2 3">
    <name type="scientific">Protea cynaroides</name>
    <dbReference type="NCBI Taxonomy" id="273540"/>
    <lineage>
        <taxon>Eukaryota</taxon>
        <taxon>Viridiplantae</taxon>
        <taxon>Streptophyta</taxon>
        <taxon>Embryophyta</taxon>
        <taxon>Tracheophyta</taxon>
        <taxon>Spermatophyta</taxon>
        <taxon>Magnoliopsida</taxon>
        <taxon>Proteales</taxon>
        <taxon>Proteaceae</taxon>
        <taxon>Protea</taxon>
    </lineage>
</organism>
<evidence type="ECO:0000313" key="3">
    <source>
        <dbReference type="Proteomes" id="UP001141806"/>
    </source>
</evidence>
<keyword evidence="3" id="KW-1185">Reference proteome</keyword>
<feature type="region of interest" description="Disordered" evidence="1">
    <location>
        <begin position="174"/>
        <end position="194"/>
    </location>
</feature>
<reference evidence="2" key="1">
    <citation type="journal article" date="2023" name="Plant J.">
        <title>The genome of the king protea, Protea cynaroides.</title>
        <authorList>
            <person name="Chang J."/>
            <person name="Duong T.A."/>
            <person name="Schoeman C."/>
            <person name="Ma X."/>
            <person name="Roodt D."/>
            <person name="Barker N."/>
            <person name="Li Z."/>
            <person name="Van de Peer Y."/>
            <person name="Mizrachi E."/>
        </authorList>
    </citation>
    <scope>NUCLEOTIDE SEQUENCE</scope>
    <source>
        <tissue evidence="2">Young leaves</tissue>
    </source>
</reference>
<feature type="region of interest" description="Disordered" evidence="1">
    <location>
        <begin position="59"/>
        <end position="78"/>
    </location>
</feature>
<dbReference type="Proteomes" id="UP001141806">
    <property type="component" value="Unassembled WGS sequence"/>
</dbReference>
<protein>
    <submittedName>
        <fullName evidence="2">Uncharacterized protein</fullName>
    </submittedName>
</protein>
<evidence type="ECO:0000256" key="1">
    <source>
        <dbReference type="SAM" id="MobiDB-lite"/>
    </source>
</evidence>
<evidence type="ECO:0000313" key="2">
    <source>
        <dbReference type="EMBL" id="KAJ4957114.1"/>
    </source>
</evidence>
<accession>A0A9Q0H4S2</accession>
<dbReference type="AlphaFoldDB" id="A0A9Q0H4S2"/>
<dbReference type="EMBL" id="JAMYWD010000011">
    <property type="protein sequence ID" value="KAJ4957114.1"/>
    <property type="molecule type" value="Genomic_DNA"/>
</dbReference>
<comment type="caution">
    <text evidence="2">The sequence shown here is derived from an EMBL/GenBank/DDBJ whole genome shotgun (WGS) entry which is preliminary data.</text>
</comment>
<feature type="region of interest" description="Disordered" evidence="1">
    <location>
        <begin position="88"/>
        <end position="118"/>
    </location>
</feature>
<dbReference type="OrthoDB" id="1906709at2759"/>